<dbReference type="NCBIfam" id="TIGR01681">
    <property type="entry name" value="HAD-SF-IIIC"/>
    <property type="match status" value="1"/>
</dbReference>
<accession>A0A1G2MN20</accession>
<dbReference type="SUPFAM" id="SSF56784">
    <property type="entry name" value="HAD-like"/>
    <property type="match status" value="1"/>
</dbReference>
<dbReference type="AlphaFoldDB" id="A0A1G2MN20"/>
<dbReference type="Gene3D" id="3.40.50.1000">
    <property type="entry name" value="HAD superfamily/HAD-like"/>
    <property type="match status" value="1"/>
</dbReference>
<feature type="domain" description="BF1531-like N-terminal" evidence="1">
    <location>
        <begin position="36"/>
        <end position="225"/>
    </location>
</feature>
<evidence type="ECO:0000259" key="1">
    <source>
        <dbReference type="Pfam" id="PF21211"/>
    </source>
</evidence>
<gene>
    <name evidence="2" type="ORF">A3C72_01790</name>
</gene>
<dbReference type="Gene3D" id="3.40.50.1110">
    <property type="entry name" value="SGNH hydrolase"/>
    <property type="match status" value="1"/>
</dbReference>
<dbReference type="InterPro" id="IPR010037">
    <property type="entry name" value="FkbH_domain"/>
</dbReference>
<dbReference type="InterPro" id="IPR036412">
    <property type="entry name" value="HAD-like_sf"/>
</dbReference>
<dbReference type="InterPro" id="IPR010033">
    <property type="entry name" value="HAD_SF_ppase_IIIC"/>
</dbReference>
<name>A0A1G2MN20_9BACT</name>
<reference evidence="2 3" key="1">
    <citation type="journal article" date="2016" name="Nat. Commun.">
        <title>Thousands of microbial genomes shed light on interconnected biogeochemical processes in an aquifer system.</title>
        <authorList>
            <person name="Anantharaman K."/>
            <person name="Brown C.T."/>
            <person name="Hug L.A."/>
            <person name="Sharon I."/>
            <person name="Castelle C.J."/>
            <person name="Probst A.J."/>
            <person name="Thomas B.C."/>
            <person name="Singh A."/>
            <person name="Wilkins M.J."/>
            <person name="Karaoz U."/>
            <person name="Brodie E.L."/>
            <person name="Williams K.H."/>
            <person name="Hubbard S.S."/>
            <person name="Banfield J.F."/>
        </authorList>
    </citation>
    <scope>NUCLEOTIDE SEQUENCE [LARGE SCALE GENOMIC DNA]</scope>
</reference>
<dbReference type="InterPro" id="IPR036514">
    <property type="entry name" value="SGNH_hydro_sf"/>
</dbReference>
<protein>
    <recommendedName>
        <fullName evidence="1">BF1531-like N-terminal domain-containing protein</fullName>
    </recommendedName>
</protein>
<dbReference type="Proteomes" id="UP000177130">
    <property type="component" value="Unassembled WGS sequence"/>
</dbReference>
<organism evidence="2 3">
    <name type="scientific">Candidatus Taylorbacteria bacterium RIFCSPHIGHO2_02_FULL_43_32b</name>
    <dbReference type="NCBI Taxonomy" id="1802306"/>
    <lineage>
        <taxon>Bacteria</taxon>
        <taxon>Candidatus Tayloriibacteriota</taxon>
    </lineage>
</organism>
<dbReference type="STRING" id="1802306.A3C72_01790"/>
<evidence type="ECO:0000313" key="3">
    <source>
        <dbReference type="Proteomes" id="UP000177130"/>
    </source>
</evidence>
<sequence>MPKKEVAELNTTADYIRAYKNKAVLSSLPNNVKKLRVAILASSTINGLKEVLSIKSRDFGIDADVYVGEYNQYTREILDDKSELYTHKSDVIFLFIDTRAIKDSFFLNKKEDSWVNEKFAEIKSLIEKLEEKTSATIIIHNFERLTNSPLGILANKEKNSFTEMVGELNRKLVKETMDNRRVFIFDYDNFLAKVGKEKAFDPKFYYLADIKLNLELLPELAEAYIKYLIPIAGLTKKCLVLDLDGILWGGIIGEDGLSGIKLGPTPEGRPFWELQQYILALREQGVILAINSKNNLADVQSVFKKHPYCLLKDEHFAALEINWNDKIANMKKLAADLNIGLDSFVFLDDDKTNRMIVREALPEVLTLEMPDDPALYLRTLSNLPFFNKLKITEEDRKRGDQYREEKKRTEFKSVATNMDEYLKGLDIKVEIKKADKFTIPRIAQLISKTNQFNTTTKRYSETEVAKMANSKDYLIISIKAEDRFGDSGITGVAIIKMGSINWHIDSYLLSCRILGKEIETTFLWYILEEAKKVKVTDVTADFIKTAKNVVSAPFFKKSGFELLNSSDVKETWKFDLKKKFTKPAFIKIVKA</sequence>
<dbReference type="NCBIfam" id="TIGR01686">
    <property type="entry name" value="FkbH"/>
    <property type="match status" value="1"/>
</dbReference>
<dbReference type="EMBL" id="MHRK01000008">
    <property type="protein sequence ID" value="OHA24609.1"/>
    <property type="molecule type" value="Genomic_DNA"/>
</dbReference>
<dbReference type="InterPro" id="IPR049369">
    <property type="entry name" value="BF1531-like_N"/>
</dbReference>
<proteinExistence type="predicted"/>
<dbReference type="Pfam" id="PF21211">
    <property type="entry name" value="FkbH_N"/>
    <property type="match status" value="1"/>
</dbReference>
<comment type="caution">
    <text evidence="2">The sequence shown here is derived from an EMBL/GenBank/DDBJ whole genome shotgun (WGS) entry which is preliminary data.</text>
</comment>
<dbReference type="InterPro" id="IPR023214">
    <property type="entry name" value="HAD_sf"/>
</dbReference>
<evidence type="ECO:0000313" key="2">
    <source>
        <dbReference type="EMBL" id="OHA24609.1"/>
    </source>
</evidence>